<reference evidence="2" key="1">
    <citation type="submission" date="2025-08" db="UniProtKB">
        <authorList>
            <consortium name="RefSeq"/>
        </authorList>
    </citation>
    <scope>IDENTIFICATION</scope>
    <source>
        <strain evidence="2">15085-1641.00</strain>
        <tissue evidence="2">Whole body</tissue>
    </source>
</reference>
<name>A0A6J1LYZ9_DROHY</name>
<dbReference type="RefSeq" id="XP_023172648.2">
    <property type="nucleotide sequence ID" value="XM_023316880.2"/>
</dbReference>
<keyword evidence="1" id="KW-1185">Reference proteome</keyword>
<dbReference type="Proteomes" id="UP000504633">
    <property type="component" value="Unplaced"/>
</dbReference>
<evidence type="ECO:0000313" key="2">
    <source>
        <dbReference type="RefSeq" id="XP_023172648.2"/>
    </source>
</evidence>
<sequence length="195" mass="21126">MLSPDLTPSPSPSLSVCLSLSAAKRSLLVAGNRVLLEAVNMEPQTLQIKLLPARTADERARNIIANVIVEGQQASLVPYIDDHDVGQPLEKTTLSSQLLAATPAAAQPARLRYFKPGPSTYKLLCPLCRERSDAAVMRAAGCKDISCCLSLLSCVFPIFWICCICTWCGCNREWITKGVYCSHCGGKLGIQTRSD</sequence>
<dbReference type="AlphaFoldDB" id="A0A6J1LYZ9"/>
<proteinExistence type="predicted"/>
<gene>
    <name evidence="2" type="primary">LOC111600656</name>
</gene>
<dbReference type="OrthoDB" id="8031146at2759"/>
<dbReference type="GeneID" id="111600656"/>
<accession>A0A6J1LYZ9</accession>
<dbReference type="KEGG" id="dhe:111600656"/>
<organism evidence="1 2">
    <name type="scientific">Drosophila hydei</name>
    <name type="common">Fruit fly</name>
    <dbReference type="NCBI Taxonomy" id="7224"/>
    <lineage>
        <taxon>Eukaryota</taxon>
        <taxon>Metazoa</taxon>
        <taxon>Ecdysozoa</taxon>
        <taxon>Arthropoda</taxon>
        <taxon>Hexapoda</taxon>
        <taxon>Insecta</taxon>
        <taxon>Pterygota</taxon>
        <taxon>Neoptera</taxon>
        <taxon>Endopterygota</taxon>
        <taxon>Diptera</taxon>
        <taxon>Brachycera</taxon>
        <taxon>Muscomorpha</taxon>
        <taxon>Ephydroidea</taxon>
        <taxon>Drosophilidae</taxon>
        <taxon>Drosophila</taxon>
    </lineage>
</organism>
<evidence type="ECO:0000313" key="1">
    <source>
        <dbReference type="Proteomes" id="UP000504633"/>
    </source>
</evidence>
<protein>
    <submittedName>
        <fullName evidence="2">Uncharacterized protein LOC111600656 isoform X1</fullName>
    </submittedName>
</protein>